<gene>
    <name evidence="7" type="ORF">Z969_04860</name>
</gene>
<proteinExistence type="inferred from homology"/>
<comment type="cofactor">
    <cofactor evidence="1">
        <name>FMN</name>
        <dbReference type="ChEBI" id="CHEBI:58210"/>
    </cofactor>
</comment>
<reference evidence="7 8" key="1">
    <citation type="submission" date="2014-01" db="EMBL/GenBank/DDBJ databases">
        <title>Plasmidome dynamics in the species complex Clostridium novyi sensu lato converts strains of independent lineages into distinctly different pathogens.</title>
        <authorList>
            <person name="Skarin H."/>
            <person name="Segerman B."/>
        </authorList>
    </citation>
    <scope>NUCLEOTIDE SEQUENCE [LARGE SCALE GENOMIC DNA]</scope>
    <source>
        <strain evidence="7 8">4570</strain>
    </source>
</reference>
<keyword evidence="3" id="KW-0285">Flavoprotein</keyword>
<dbReference type="PANTHER" id="PTHR43673:SF2">
    <property type="entry name" value="NITROREDUCTASE"/>
    <property type="match status" value="1"/>
</dbReference>
<evidence type="ECO:0000313" key="8">
    <source>
        <dbReference type="Proteomes" id="UP000030016"/>
    </source>
</evidence>
<evidence type="ECO:0000256" key="3">
    <source>
        <dbReference type="ARBA" id="ARBA00022630"/>
    </source>
</evidence>
<dbReference type="CDD" id="cd02062">
    <property type="entry name" value="Nitro_FMN_reductase"/>
    <property type="match status" value="1"/>
</dbReference>
<evidence type="ECO:0000256" key="5">
    <source>
        <dbReference type="ARBA" id="ARBA00023002"/>
    </source>
</evidence>
<organism evidence="7 8">
    <name type="scientific">Clostridium novyi A str. 4570</name>
    <dbReference type="NCBI Taxonomy" id="1444290"/>
    <lineage>
        <taxon>Bacteria</taxon>
        <taxon>Bacillati</taxon>
        <taxon>Bacillota</taxon>
        <taxon>Clostridia</taxon>
        <taxon>Eubacteriales</taxon>
        <taxon>Clostridiaceae</taxon>
        <taxon>Clostridium</taxon>
    </lineage>
</organism>
<keyword evidence="4" id="KW-0288">FMN</keyword>
<dbReference type="InterPro" id="IPR000415">
    <property type="entry name" value="Nitroreductase-like"/>
</dbReference>
<evidence type="ECO:0000256" key="2">
    <source>
        <dbReference type="ARBA" id="ARBA00007118"/>
    </source>
</evidence>
<keyword evidence="5" id="KW-0560">Oxidoreductase</keyword>
<dbReference type="Pfam" id="PF00881">
    <property type="entry name" value="Nitroreductase"/>
    <property type="match status" value="1"/>
</dbReference>
<dbReference type="SUPFAM" id="SSF55469">
    <property type="entry name" value="FMN-dependent nitroreductase-like"/>
    <property type="match status" value="1"/>
</dbReference>
<accession>A0AA89CSD6</accession>
<comment type="similarity">
    <text evidence="2">Belongs to the nitroreductase family.</text>
</comment>
<sequence length="186" mass="20650">MSNVVIETIKSRRSIRSYKKEQISDKQLQEILDAGMHAPSSHNSQSWHFTVIQNEKVIEHISNKAKEVMINSGDNKIVQIGKGAGNIFYEAPTVIVVSGNQNSNSGSTVVDCSAAIENMLLAAESLGLGSIWIGLIKFFFTLEDEVKKLNIPEGYVPHYAIAVGYKQDNIKLKEKVINKDVVNYIK</sequence>
<comment type="caution">
    <text evidence="7">The sequence shown here is derived from an EMBL/GenBank/DDBJ whole genome shotgun (WGS) entry which is preliminary data.</text>
</comment>
<dbReference type="PANTHER" id="PTHR43673">
    <property type="entry name" value="NAD(P)H NITROREDUCTASE YDGI-RELATED"/>
    <property type="match status" value="1"/>
</dbReference>
<dbReference type="EMBL" id="JDRX01000007">
    <property type="protein sequence ID" value="KGN02599.1"/>
    <property type="molecule type" value="Genomic_DNA"/>
</dbReference>
<dbReference type="InterPro" id="IPR029479">
    <property type="entry name" value="Nitroreductase"/>
</dbReference>
<feature type="domain" description="Nitroreductase" evidence="6">
    <location>
        <begin position="9"/>
        <end position="165"/>
    </location>
</feature>
<evidence type="ECO:0000259" key="6">
    <source>
        <dbReference type="Pfam" id="PF00881"/>
    </source>
</evidence>
<evidence type="ECO:0000313" key="7">
    <source>
        <dbReference type="EMBL" id="KGN02599.1"/>
    </source>
</evidence>
<protein>
    <submittedName>
        <fullName evidence="7">Nitroreductase</fullName>
    </submittedName>
</protein>
<dbReference type="Proteomes" id="UP000030016">
    <property type="component" value="Unassembled WGS sequence"/>
</dbReference>
<dbReference type="AlphaFoldDB" id="A0AA89CSD6"/>
<dbReference type="GO" id="GO:0016491">
    <property type="term" value="F:oxidoreductase activity"/>
    <property type="evidence" value="ECO:0007669"/>
    <property type="project" value="UniProtKB-KW"/>
</dbReference>
<dbReference type="RefSeq" id="WP_039249451.1">
    <property type="nucleotide sequence ID" value="NZ_JDRX01000007.1"/>
</dbReference>
<name>A0AA89CSD6_CLONO</name>
<dbReference type="Gene3D" id="3.40.109.10">
    <property type="entry name" value="NADH Oxidase"/>
    <property type="match status" value="1"/>
</dbReference>
<evidence type="ECO:0000256" key="1">
    <source>
        <dbReference type="ARBA" id="ARBA00001917"/>
    </source>
</evidence>
<evidence type="ECO:0000256" key="4">
    <source>
        <dbReference type="ARBA" id="ARBA00022643"/>
    </source>
</evidence>